<dbReference type="InterPro" id="IPR011006">
    <property type="entry name" value="CheY-like_superfamily"/>
</dbReference>
<dbReference type="Gene3D" id="3.40.50.2300">
    <property type="match status" value="1"/>
</dbReference>
<dbReference type="SMART" id="SM00388">
    <property type="entry name" value="HisKA"/>
    <property type="match status" value="1"/>
</dbReference>
<evidence type="ECO:0000313" key="9">
    <source>
        <dbReference type="Proteomes" id="UP000679126"/>
    </source>
</evidence>
<dbReference type="Pfam" id="PF00072">
    <property type="entry name" value="Response_reg"/>
    <property type="match status" value="1"/>
</dbReference>
<organism evidence="8 9">
    <name type="scientific">Chitinophaga chungangae</name>
    <dbReference type="NCBI Taxonomy" id="2821488"/>
    <lineage>
        <taxon>Bacteria</taxon>
        <taxon>Pseudomonadati</taxon>
        <taxon>Bacteroidota</taxon>
        <taxon>Chitinophagia</taxon>
        <taxon>Chitinophagales</taxon>
        <taxon>Chitinophagaceae</taxon>
        <taxon>Chitinophaga</taxon>
    </lineage>
</organism>
<accession>A0ABS3YAV5</accession>
<feature type="domain" description="Histidine kinase" evidence="6">
    <location>
        <begin position="235"/>
        <end position="451"/>
    </location>
</feature>
<keyword evidence="5" id="KW-0472">Membrane</keyword>
<dbReference type="InterPro" id="IPR005467">
    <property type="entry name" value="His_kinase_dom"/>
</dbReference>
<protein>
    <recommendedName>
        <fullName evidence="2">histidine kinase</fullName>
        <ecNumber evidence="2">2.7.13.3</ecNumber>
    </recommendedName>
</protein>
<dbReference type="Gene3D" id="3.30.565.10">
    <property type="entry name" value="Histidine kinase-like ATPase, C-terminal domain"/>
    <property type="match status" value="1"/>
</dbReference>
<keyword evidence="5" id="KW-1133">Transmembrane helix</keyword>
<feature type="domain" description="Response regulatory" evidence="7">
    <location>
        <begin position="470"/>
        <end position="586"/>
    </location>
</feature>
<dbReference type="EMBL" id="JAGHKP010000001">
    <property type="protein sequence ID" value="MBO9151781.1"/>
    <property type="molecule type" value="Genomic_DNA"/>
</dbReference>
<dbReference type="InterPro" id="IPR003661">
    <property type="entry name" value="HisK_dim/P_dom"/>
</dbReference>
<dbReference type="InterPro" id="IPR001789">
    <property type="entry name" value="Sig_transdc_resp-reg_receiver"/>
</dbReference>
<sequence length="588" mass="64781">MVKPKLPQRLIPAGIRKGVLAIVNAGVITSEPEQNKRTRVINISSLIAASLVFFFGGGLTIMSGNTLILYPAVPETILFASAILLNQRKQYFWSSVIWHFTFCSATFIFGVMLSSVIDATHMAGYLIGAPLLIFNRKETKLLTVCIACSIAALVGIEVITQLDIVAPLEISGSLYPVFRVATWLTVILLNVVVILFYLQQNNILIARLSKANNKLSNVNVKLSKESFYKTVYVNETTHELRSPLNALYAINKVLQDPDLSETDRQKMHESIDYSLNHALEIINNVLALAKIESGQTIPVNIQSLQLREWLHNTVQVFMYQASVRELTITAAVHPGTPEMVNFPRIQVTQVLNNLVSNALKFSKKGGAIRIEAAMEENFLCLTVQDSGKGMSEETLARLFTPFFSSGDNNPTGTGLGMHIAKKITEQLGGSLTAETKMGLGSKFTARFRTDVAVSSETNNTPNLPALYPAKVLIIDDDVVGSHYYGKMLNNMGCEVEVAHTGAEGLQMAEKRRPDIIFLDMKLPDIDGKDLLQVLKSHHTLSSVPVVFVTGSNLPEERAAAWDLGADEYVVKPMQLSTLTRILQEHTSH</sequence>
<evidence type="ECO:0000256" key="2">
    <source>
        <dbReference type="ARBA" id="ARBA00012438"/>
    </source>
</evidence>
<dbReference type="SUPFAM" id="SSF47384">
    <property type="entry name" value="Homodimeric domain of signal transducing histidine kinase"/>
    <property type="match status" value="1"/>
</dbReference>
<keyword evidence="9" id="KW-1185">Reference proteome</keyword>
<evidence type="ECO:0000256" key="5">
    <source>
        <dbReference type="SAM" id="Phobius"/>
    </source>
</evidence>
<feature type="transmembrane region" description="Helical" evidence="5">
    <location>
        <begin position="141"/>
        <end position="160"/>
    </location>
</feature>
<keyword evidence="3 4" id="KW-0597">Phosphoprotein</keyword>
<evidence type="ECO:0000256" key="3">
    <source>
        <dbReference type="ARBA" id="ARBA00022553"/>
    </source>
</evidence>
<evidence type="ECO:0000259" key="7">
    <source>
        <dbReference type="PROSITE" id="PS50110"/>
    </source>
</evidence>
<dbReference type="PROSITE" id="PS50110">
    <property type="entry name" value="RESPONSE_REGULATORY"/>
    <property type="match status" value="1"/>
</dbReference>
<dbReference type="CDD" id="cd00082">
    <property type="entry name" value="HisKA"/>
    <property type="match status" value="1"/>
</dbReference>
<dbReference type="PANTHER" id="PTHR43547">
    <property type="entry name" value="TWO-COMPONENT HISTIDINE KINASE"/>
    <property type="match status" value="1"/>
</dbReference>
<dbReference type="SMART" id="SM00387">
    <property type="entry name" value="HATPase_c"/>
    <property type="match status" value="1"/>
</dbReference>
<dbReference type="InterPro" id="IPR003594">
    <property type="entry name" value="HATPase_dom"/>
</dbReference>
<dbReference type="SMART" id="SM00448">
    <property type="entry name" value="REC"/>
    <property type="match status" value="1"/>
</dbReference>
<keyword evidence="5" id="KW-0812">Transmembrane</keyword>
<reference evidence="9" key="1">
    <citation type="submission" date="2021-03" db="EMBL/GenBank/DDBJ databases">
        <title>Assistant Professor.</title>
        <authorList>
            <person name="Huq M.A."/>
        </authorList>
    </citation>
    <scope>NUCLEOTIDE SEQUENCE [LARGE SCALE GENOMIC DNA]</scope>
    <source>
        <strain evidence="9">MAH-28</strain>
    </source>
</reference>
<feature type="transmembrane region" description="Helical" evidence="5">
    <location>
        <begin position="180"/>
        <end position="198"/>
    </location>
</feature>
<proteinExistence type="predicted"/>
<dbReference type="CDD" id="cd00156">
    <property type="entry name" value="REC"/>
    <property type="match status" value="1"/>
</dbReference>
<evidence type="ECO:0000256" key="1">
    <source>
        <dbReference type="ARBA" id="ARBA00000085"/>
    </source>
</evidence>
<gene>
    <name evidence="8" type="ORF">J7I43_06145</name>
</gene>
<evidence type="ECO:0000313" key="8">
    <source>
        <dbReference type="EMBL" id="MBO9151781.1"/>
    </source>
</evidence>
<dbReference type="PROSITE" id="PS50109">
    <property type="entry name" value="HIS_KIN"/>
    <property type="match status" value="1"/>
</dbReference>
<feature type="transmembrane region" description="Helical" evidence="5">
    <location>
        <begin position="40"/>
        <end position="61"/>
    </location>
</feature>
<evidence type="ECO:0000256" key="4">
    <source>
        <dbReference type="PROSITE-ProRule" id="PRU00169"/>
    </source>
</evidence>
<dbReference type="Gene3D" id="1.10.287.130">
    <property type="match status" value="1"/>
</dbReference>
<comment type="catalytic activity">
    <reaction evidence="1">
        <text>ATP + protein L-histidine = ADP + protein N-phospho-L-histidine.</text>
        <dbReference type="EC" id="2.7.13.3"/>
    </reaction>
</comment>
<dbReference type="InterPro" id="IPR004358">
    <property type="entry name" value="Sig_transdc_His_kin-like_C"/>
</dbReference>
<dbReference type="EC" id="2.7.13.3" evidence="2"/>
<dbReference type="PANTHER" id="PTHR43547:SF2">
    <property type="entry name" value="HYBRID SIGNAL TRANSDUCTION HISTIDINE KINASE C"/>
    <property type="match status" value="1"/>
</dbReference>
<dbReference type="Proteomes" id="UP000679126">
    <property type="component" value="Unassembled WGS sequence"/>
</dbReference>
<dbReference type="InterPro" id="IPR036097">
    <property type="entry name" value="HisK_dim/P_sf"/>
</dbReference>
<dbReference type="Pfam" id="PF00512">
    <property type="entry name" value="HisKA"/>
    <property type="match status" value="1"/>
</dbReference>
<feature type="transmembrane region" description="Helical" evidence="5">
    <location>
        <begin position="92"/>
        <end position="113"/>
    </location>
</feature>
<dbReference type="SUPFAM" id="SSF52172">
    <property type="entry name" value="CheY-like"/>
    <property type="match status" value="1"/>
</dbReference>
<dbReference type="Pfam" id="PF02518">
    <property type="entry name" value="HATPase_c"/>
    <property type="match status" value="1"/>
</dbReference>
<evidence type="ECO:0000259" key="6">
    <source>
        <dbReference type="PROSITE" id="PS50109"/>
    </source>
</evidence>
<dbReference type="RefSeq" id="WP_209144312.1">
    <property type="nucleotide sequence ID" value="NZ_JAGHKP010000001.1"/>
</dbReference>
<feature type="modified residue" description="4-aspartylphosphate" evidence="4">
    <location>
        <position position="519"/>
    </location>
</feature>
<feature type="transmembrane region" description="Helical" evidence="5">
    <location>
        <begin position="119"/>
        <end position="134"/>
    </location>
</feature>
<feature type="transmembrane region" description="Helical" evidence="5">
    <location>
        <begin position="67"/>
        <end position="85"/>
    </location>
</feature>
<comment type="caution">
    <text evidence="8">The sequence shown here is derived from an EMBL/GenBank/DDBJ whole genome shotgun (WGS) entry which is preliminary data.</text>
</comment>
<dbReference type="InterPro" id="IPR036890">
    <property type="entry name" value="HATPase_C_sf"/>
</dbReference>
<dbReference type="SUPFAM" id="SSF55874">
    <property type="entry name" value="ATPase domain of HSP90 chaperone/DNA topoisomerase II/histidine kinase"/>
    <property type="match status" value="1"/>
</dbReference>
<name>A0ABS3YAV5_9BACT</name>
<dbReference type="PRINTS" id="PR00344">
    <property type="entry name" value="BCTRLSENSOR"/>
</dbReference>